<gene>
    <name evidence="16" type="ORF">MONBRDRAFT_31372</name>
</gene>
<dbReference type="FunFam" id="3.30.70.3000:FF:000004">
    <property type="entry name" value="tRNA(His) guanylyltransferase"/>
    <property type="match status" value="1"/>
</dbReference>
<feature type="binding site" evidence="11">
    <location>
        <begin position="75"/>
        <end position="76"/>
    </location>
    <ligand>
        <name>GTP</name>
        <dbReference type="ChEBI" id="CHEBI:37565"/>
    </ligand>
</feature>
<comment type="function">
    <text evidence="10">Adds a GMP to the 5'-end of tRNA(His) after transcription and RNase P cleavage.</text>
</comment>
<protein>
    <recommendedName>
        <fullName evidence="2 10">tRNA(His) guanylyltransferase</fullName>
        <ecNumber evidence="2 10">2.7.7.79</ecNumber>
    </recommendedName>
    <alternativeName>
        <fullName evidence="10">tRNA-histidine guanylyltransferase</fullName>
    </alternativeName>
</protein>
<comment type="similarity">
    <text evidence="1 10">Belongs to the tRNA(His) guanylyltransferase family.</text>
</comment>
<evidence type="ECO:0000313" key="17">
    <source>
        <dbReference type="Proteomes" id="UP000001357"/>
    </source>
</evidence>
<comment type="catalytic activity">
    <reaction evidence="10">
        <text>a 5'-end ribonucleotide-tRNA(His) + GTP + ATP + H2O = a 5'-end phospho-guanosine-ribonucleotide-tRNA(His) + AMP + 2 diphosphate + H(+)</text>
        <dbReference type="Rhea" id="RHEA:54564"/>
        <dbReference type="Rhea" id="RHEA-COMP:14193"/>
        <dbReference type="Rhea" id="RHEA-COMP:14917"/>
        <dbReference type="ChEBI" id="CHEBI:15377"/>
        <dbReference type="ChEBI" id="CHEBI:15378"/>
        <dbReference type="ChEBI" id="CHEBI:30616"/>
        <dbReference type="ChEBI" id="CHEBI:33019"/>
        <dbReference type="ChEBI" id="CHEBI:37565"/>
        <dbReference type="ChEBI" id="CHEBI:138282"/>
        <dbReference type="ChEBI" id="CHEBI:141847"/>
        <dbReference type="ChEBI" id="CHEBI:456215"/>
        <dbReference type="EC" id="2.7.7.79"/>
    </reaction>
</comment>
<feature type="region of interest" description="Disordered" evidence="13">
    <location>
        <begin position="280"/>
        <end position="330"/>
    </location>
</feature>
<evidence type="ECO:0000256" key="5">
    <source>
        <dbReference type="ARBA" id="ARBA00022695"/>
    </source>
</evidence>
<dbReference type="GO" id="GO:0008033">
    <property type="term" value="P:tRNA processing"/>
    <property type="evidence" value="ECO:0000318"/>
    <property type="project" value="GO_Central"/>
</dbReference>
<dbReference type="KEGG" id="mbr:MONBRDRAFT_31372"/>
<feature type="binding site" evidence="12">
    <location>
        <position position="30"/>
    </location>
    <ligand>
        <name>Mg(2+)</name>
        <dbReference type="ChEBI" id="CHEBI:18420"/>
        <label>1</label>
        <note>catalytic</note>
    </ligand>
</feature>
<dbReference type="Pfam" id="PF04446">
    <property type="entry name" value="Thg1"/>
    <property type="match status" value="1"/>
</dbReference>
<feature type="domain" description="tRNAHis guanylyltransferase catalytic" evidence="14">
    <location>
        <begin position="6"/>
        <end position="140"/>
    </location>
</feature>
<dbReference type="GO" id="GO:0008193">
    <property type="term" value="F:tRNA guanylyltransferase activity"/>
    <property type="evidence" value="ECO:0000318"/>
    <property type="project" value="GO_Central"/>
</dbReference>
<dbReference type="PANTHER" id="PTHR12729">
    <property type="entry name" value="TRNA(HIS) GUANYLYLTRANSFERASE-RELATED"/>
    <property type="match status" value="1"/>
</dbReference>
<evidence type="ECO:0000256" key="2">
    <source>
        <dbReference type="ARBA" id="ARBA00012511"/>
    </source>
</evidence>
<dbReference type="Pfam" id="PF14413">
    <property type="entry name" value="Thg1C"/>
    <property type="match status" value="1"/>
</dbReference>
<evidence type="ECO:0000256" key="12">
    <source>
        <dbReference type="PIRSR" id="PIRSR028980-2"/>
    </source>
</evidence>
<evidence type="ECO:0000259" key="15">
    <source>
        <dbReference type="Pfam" id="PF14413"/>
    </source>
</evidence>
<dbReference type="GO" id="GO:0005525">
    <property type="term" value="F:GTP binding"/>
    <property type="evidence" value="ECO:0007669"/>
    <property type="project" value="UniProtKB-UniRule"/>
</dbReference>
<comment type="cofactor">
    <cofactor evidence="12">
        <name>Mg(2+)</name>
        <dbReference type="ChEBI" id="CHEBI:18420"/>
    </cofactor>
    <text evidence="12">Binds 2 magnesium ions per subunit.</text>
</comment>
<dbReference type="InterPro" id="IPR007537">
    <property type="entry name" value="tRNAHis_GuaTrfase_Thg1"/>
</dbReference>
<evidence type="ECO:0000256" key="11">
    <source>
        <dbReference type="PIRSR" id="PIRSR028980-1"/>
    </source>
</evidence>
<dbReference type="InterPro" id="IPR038469">
    <property type="entry name" value="tRNAHis_GuaTrfase_Thg1_sf"/>
</dbReference>
<dbReference type="EC" id="2.7.7.79" evidence="2 10"/>
<proteinExistence type="inferred from homology"/>
<dbReference type="STRING" id="81824.A9URJ8"/>
<evidence type="ECO:0000256" key="1">
    <source>
        <dbReference type="ARBA" id="ARBA00010113"/>
    </source>
</evidence>
<keyword evidence="7 10" id="KW-0547">Nucleotide-binding</keyword>
<dbReference type="AlphaFoldDB" id="A9URJ8"/>
<dbReference type="InterPro" id="IPR025845">
    <property type="entry name" value="Thg1_C_dom"/>
</dbReference>
<evidence type="ECO:0000313" key="16">
    <source>
        <dbReference type="EMBL" id="EDQ92256.1"/>
    </source>
</evidence>
<evidence type="ECO:0000256" key="3">
    <source>
        <dbReference type="ARBA" id="ARBA00022679"/>
    </source>
</evidence>
<dbReference type="PIRSF" id="PIRSF028980">
    <property type="entry name" value="tRNAHis_guanylyltransferase"/>
    <property type="match status" value="1"/>
</dbReference>
<feature type="binding site" evidence="11">
    <location>
        <begin position="29"/>
        <end position="34"/>
    </location>
    <ligand>
        <name>GTP</name>
        <dbReference type="ChEBI" id="CHEBI:37565"/>
    </ligand>
</feature>
<evidence type="ECO:0000256" key="9">
    <source>
        <dbReference type="ARBA" id="ARBA00023134"/>
    </source>
</evidence>
<feature type="binding site" evidence="12">
    <location>
        <position position="76"/>
    </location>
    <ligand>
        <name>Mg(2+)</name>
        <dbReference type="ChEBI" id="CHEBI:18420"/>
        <label>1</label>
        <note>catalytic</note>
    </ligand>
</feature>
<feature type="binding site" evidence="12">
    <location>
        <position position="29"/>
    </location>
    <ligand>
        <name>Mg(2+)</name>
        <dbReference type="ChEBI" id="CHEBI:18420"/>
        <label>1</label>
        <note>catalytic</note>
    </ligand>
</feature>
<dbReference type="EMBL" id="CH991544">
    <property type="protein sequence ID" value="EDQ92256.1"/>
    <property type="molecule type" value="Genomic_DNA"/>
</dbReference>
<evidence type="ECO:0000256" key="4">
    <source>
        <dbReference type="ARBA" id="ARBA00022694"/>
    </source>
</evidence>
<dbReference type="GO" id="GO:0006400">
    <property type="term" value="P:tRNA modification"/>
    <property type="evidence" value="ECO:0007669"/>
    <property type="project" value="UniProtKB-UniRule"/>
</dbReference>
<dbReference type="InterPro" id="IPR024956">
    <property type="entry name" value="tRNAHis_GuaTrfase_cat"/>
</dbReference>
<evidence type="ECO:0000256" key="6">
    <source>
        <dbReference type="ARBA" id="ARBA00022723"/>
    </source>
</evidence>
<evidence type="ECO:0000259" key="14">
    <source>
        <dbReference type="Pfam" id="PF04446"/>
    </source>
</evidence>
<dbReference type="eggNOG" id="KOG2721">
    <property type="taxonomic scope" value="Eukaryota"/>
</dbReference>
<feature type="domain" description="Thg1 C-terminal" evidence="15">
    <location>
        <begin position="143"/>
        <end position="259"/>
    </location>
</feature>
<keyword evidence="3 10" id="KW-0808">Transferase</keyword>
<organism evidence="16 17">
    <name type="scientific">Monosiga brevicollis</name>
    <name type="common">Choanoflagellate</name>
    <dbReference type="NCBI Taxonomy" id="81824"/>
    <lineage>
        <taxon>Eukaryota</taxon>
        <taxon>Choanoflagellata</taxon>
        <taxon>Craspedida</taxon>
        <taxon>Salpingoecidae</taxon>
        <taxon>Monosiga</taxon>
    </lineage>
</organism>
<feature type="binding site" evidence="12">
    <location>
        <position position="76"/>
    </location>
    <ligand>
        <name>Mg(2+)</name>
        <dbReference type="ChEBI" id="CHEBI:18420"/>
        <label>2</label>
        <note>catalytic</note>
    </ligand>
</feature>
<dbReference type="Proteomes" id="UP000001357">
    <property type="component" value="Unassembled WGS sequence"/>
</dbReference>
<dbReference type="InParanoid" id="A9URJ8"/>
<dbReference type="GO" id="GO:0000287">
    <property type="term" value="F:magnesium ion binding"/>
    <property type="evidence" value="ECO:0007669"/>
    <property type="project" value="UniProtKB-UniRule"/>
</dbReference>
<dbReference type="RefSeq" id="XP_001743542.1">
    <property type="nucleotide sequence ID" value="XM_001743490.1"/>
</dbReference>
<feature type="binding site" evidence="12">
    <location>
        <position position="29"/>
    </location>
    <ligand>
        <name>Mg(2+)</name>
        <dbReference type="ChEBI" id="CHEBI:18420"/>
        <label>2</label>
        <note>catalytic</note>
    </ligand>
</feature>
<evidence type="ECO:0000256" key="8">
    <source>
        <dbReference type="ARBA" id="ARBA00022842"/>
    </source>
</evidence>
<keyword evidence="17" id="KW-1185">Reference proteome</keyword>
<evidence type="ECO:0000256" key="7">
    <source>
        <dbReference type="ARBA" id="ARBA00022741"/>
    </source>
</evidence>
<keyword evidence="4 10" id="KW-0819">tRNA processing</keyword>
<dbReference type="Gene3D" id="3.30.70.3000">
    <property type="match status" value="1"/>
</dbReference>
<keyword evidence="5 10" id="KW-0548">Nucleotidyltransferase</keyword>
<dbReference type="FunCoup" id="A9URJ8">
    <property type="interactions" value="810"/>
</dbReference>
<keyword evidence="8 10" id="KW-0460">Magnesium</keyword>
<accession>A9URJ8</accession>
<dbReference type="GeneID" id="5888601"/>
<sequence length="330" mass="37435">MANSRFQYVRGFESEARLLPNTWIVVRIDGRGFHKFSAKHGFKKPNDARAINLMNAAAVACMNEFPDIVMAYGESDEYSFVFDKRTQLFSRRGDKIMSSIVSFFSSTYVMQWPQHMVDAEGQPEPLVATPHFDGRCVLYPTLENLRDYVAWRQVDCHINNLYNTTFWTLVLKGGLTEYEAEQRLVGTFSKDKNELLFSEFGINYNEEPLMFRKGSVLHWRRIPVTVTKEGPTSKADPTPVVRTVTRQKLTVIVDHCDLLQEEFWTEHADVFTSSSVYANGPREAKGAAKGRGRKAKHSSETTTIVEPKEAAPAASEASQRKRTAEQACGE</sequence>
<reference evidence="16 17" key="1">
    <citation type="journal article" date="2008" name="Nature">
        <title>The genome of the choanoflagellate Monosiga brevicollis and the origin of metazoans.</title>
        <authorList>
            <consortium name="JGI Sequencing"/>
            <person name="King N."/>
            <person name="Westbrook M.J."/>
            <person name="Young S.L."/>
            <person name="Kuo A."/>
            <person name="Abedin M."/>
            <person name="Chapman J."/>
            <person name="Fairclough S."/>
            <person name="Hellsten U."/>
            <person name="Isogai Y."/>
            <person name="Letunic I."/>
            <person name="Marr M."/>
            <person name="Pincus D."/>
            <person name="Putnam N."/>
            <person name="Rokas A."/>
            <person name="Wright K.J."/>
            <person name="Zuzow R."/>
            <person name="Dirks W."/>
            <person name="Good M."/>
            <person name="Goodstein D."/>
            <person name="Lemons D."/>
            <person name="Li W."/>
            <person name="Lyons J.B."/>
            <person name="Morris A."/>
            <person name="Nichols S."/>
            <person name="Richter D.J."/>
            <person name="Salamov A."/>
            <person name="Bork P."/>
            <person name="Lim W.A."/>
            <person name="Manning G."/>
            <person name="Miller W.T."/>
            <person name="McGinnis W."/>
            <person name="Shapiro H."/>
            <person name="Tjian R."/>
            <person name="Grigoriev I.V."/>
            <person name="Rokhsar D."/>
        </authorList>
    </citation>
    <scope>NUCLEOTIDE SEQUENCE [LARGE SCALE GENOMIC DNA]</scope>
    <source>
        <strain evidence="17">MX1 / ATCC 50154</strain>
    </source>
</reference>
<dbReference type="PANTHER" id="PTHR12729:SF6">
    <property type="entry name" value="TRNA(HIS) GUANYLYLTRANSFERASE-RELATED"/>
    <property type="match status" value="1"/>
</dbReference>
<evidence type="ECO:0000256" key="10">
    <source>
        <dbReference type="PIRNR" id="PIRNR028980"/>
    </source>
</evidence>
<evidence type="ECO:0000256" key="13">
    <source>
        <dbReference type="SAM" id="MobiDB-lite"/>
    </source>
</evidence>
<keyword evidence="6 10" id="KW-0479">Metal-binding</keyword>
<name>A9URJ8_MONBE</name>
<keyword evidence="9 10" id="KW-0342">GTP-binding</keyword>
<dbReference type="OMA" id="WKQHTEI"/>